<name>A0ACB8XHV4_ARCLA</name>
<evidence type="ECO:0000313" key="2">
    <source>
        <dbReference type="Proteomes" id="UP001055879"/>
    </source>
</evidence>
<reference evidence="1 2" key="2">
    <citation type="journal article" date="2022" name="Mol. Ecol. Resour.">
        <title>The genomes of chicory, endive, great burdock and yacon provide insights into Asteraceae paleo-polyploidization history and plant inulin production.</title>
        <authorList>
            <person name="Fan W."/>
            <person name="Wang S."/>
            <person name="Wang H."/>
            <person name="Wang A."/>
            <person name="Jiang F."/>
            <person name="Liu H."/>
            <person name="Zhao H."/>
            <person name="Xu D."/>
            <person name="Zhang Y."/>
        </authorList>
    </citation>
    <scope>NUCLEOTIDE SEQUENCE [LARGE SCALE GENOMIC DNA]</scope>
    <source>
        <strain evidence="2">cv. Niubang</strain>
    </source>
</reference>
<accession>A0ACB8XHV4</accession>
<organism evidence="1 2">
    <name type="scientific">Arctium lappa</name>
    <name type="common">Greater burdock</name>
    <name type="synonym">Lappa major</name>
    <dbReference type="NCBI Taxonomy" id="4217"/>
    <lineage>
        <taxon>Eukaryota</taxon>
        <taxon>Viridiplantae</taxon>
        <taxon>Streptophyta</taxon>
        <taxon>Embryophyta</taxon>
        <taxon>Tracheophyta</taxon>
        <taxon>Spermatophyta</taxon>
        <taxon>Magnoliopsida</taxon>
        <taxon>eudicotyledons</taxon>
        <taxon>Gunneridae</taxon>
        <taxon>Pentapetalae</taxon>
        <taxon>asterids</taxon>
        <taxon>campanulids</taxon>
        <taxon>Asterales</taxon>
        <taxon>Asteraceae</taxon>
        <taxon>Carduoideae</taxon>
        <taxon>Cardueae</taxon>
        <taxon>Arctiinae</taxon>
        <taxon>Arctium</taxon>
    </lineage>
</organism>
<dbReference type="EMBL" id="CM042063">
    <property type="protein sequence ID" value="KAI3667415.1"/>
    <property type="molecule type" value="Genomic_DNA"/>
</dbReference>
<dbReference type="Proteomes" id="UP001055879">
    <property type="component" value="Linkage Group LG17"/>
</dbReference>
<reference evidence="2" key="1">
    <citation type="journal article" date="2022" name="Mol. Ecol. Resour.">
        <title>The genomes of chicory, endive, great burdock and yacon provide insights into Asteraceae palaeo-polyploidization history and plant inulin production.</title>
        <authorList>
            <person name="Fan W."/>
            <person name="Wang S."/>
            <person name="Wang H."/>
            <person name="Wang A."/>
            <person name="Jiang F."/>
            <person name="Liu H."/>
            <person name="Zhao H."/>
            <person name="Xu D."/>
            <person name="Zhang Y."/>
        </authorList>
    </citation>
    <scope>NUCLEOTIDE SEQUENCE [LARGE SCALE GENOMIC DNA]</scope>
    <source>
        <strain evidence="2">cv. Niubang</strain>
    </source>
</reference>
<protein>
    <submittedName>
        <fullName evidence="1">Uncharacterized protein</fullName>
    </submittedName>
</protein>
<evidence type="ECO:0000313" key="1">
    <source>
        <dbReference type="EMBL" id="KAI3667415.1"/>
    </source>
</evidence>
<proteinExistence type="predicted"/>
<keyword evidence="2" id="KW-1185">Reference proteome</keyword>
<comment type="caution">
    <text evidence="1">The sequence shown here is derived from an EMBL/GenBank/DDBJ whole genome shotgun (WGS) entry which is preliminary data.</text>
</comment>
<sequence>MPPPLLISLKGIAKAHLSNFGEKTIITVYAYQSQLHRFIQQLSLVLASPRLTIEINSNSKVWLTIESLKQLI</sequence>
<gene>
    <name evidence="1" type="ORF">L6452_42472</name>
</gene>